<proteinExistence type="inferred from homology"/>
<sequence length="196" mass="21326">MFPQLANEAAENEALAIIHTNHGEMKVKLFPEQAPKTVENFLTHAENGYYDGIIFHRIIPDFMIQGGDPTGTGMGGESIYGSTFEDEFSPELFNLRGALSMANAGPGTNGSQFFIVQAKRVPSQMLSQLEGAGFPKEIIEAYAEKGGTPWLDQRHTVFGQVVEGLDVVDEIAGVKTGAQDKPVEDVVIQSIEILKK</sequence>
<comment type="catalytic activity">
    <reaction evidence="1 6">
        <text>[protein]-peptidylproline (omega=180) = [protein]-peptidylproline (omega=0)</text>
        <dbReference type="Rhea" id="RHEA:16237"/>
        <dbReference type="Rhea" id="RHEA-COMP:10747"/>
        <dbReference type="Rhea" id="RHEA-COMP:10748"/>
        <dbReference type="ChEBI" id="CHEBI:83833"/>
        <dbReference type="ChEBI" id="CHEBI:83834"/>
        <dbReference type="EC" id="5.2.1.8"/>
    </reaction>
</comment>
<name>A0ABW2NK12_9BACL</name>
<evidence type="ECO:0000256" key="3">
    <source>
        <dbReference type="ARBA" id="ARBA00007365"/>
    </source>
</evidence>
<dbReference type="Pfam" id="PF00160">
    <property type="entry name" value="Pro_isomerase"/>
    <property type="match status" value="1"/>
</dbReference>
<dbReference type="SUPFAM" id="SSF50891">
    <property type="entry name" value="Cyclophilin-like"/>
    <property type="match status" value="1"/>
</dbReference>
<dbReference type="InterPro" id="IPR044666">
    <property type="entry name" value="Cyclophilin_A-like"/>
</dbReference>
<dbReference type="RefSeq" id="WP_157293956.1">
    <property type="nucleotide sequence ID" value="NZ_JBHTCT010000035.1"/>
</dbReference>
<evidence type="ECO:0000256" key="6">
    <source>
        <dbReference type="RuleBase" id="RU363019"/>
    </source>
</evidence>
<evidence type="ECO:0000313" key="9">
    <source>
        <dbReference type="Proteomes" id="UP001596483"/>
    </source>
</evidence>
<keyword evidence="9" id="KW-1185">Reference proteome</keyword>
<evidence type="ECO:0000256" key="5">
    <source>
        <dbReference type="ARBA" id="ARBA00023235"/>
    </source>
</evidence>
<keyword evidence="4 6" id="KW-0697">Rotamase</keyword>
<comment type="function">
    <text evidence="2 6">PPIases accelerate the folding of proteins. It catalyzes the cis-trans isomerization of proline imidic peptide bonds in oligopeptides.</text>
</comment>
<dbReference type="Proteomes" id="UP001596483">
    <property type="component" value="Unassembled WGS sequence"/>
</dbReference>
<dbReference type="InterPro" id="IPR002130">
    <property type="entry name" value="Cyclophilin-type_PPIase_dom"/>
</dbReference>
<evidence type="ECO:0000313" key="8">
    <source>
        <dbReference type="EMBL" id="MFC7366105.1"/>
    </source>
</evidence>
<evidence type="ECO:0000256" key="4">
    <source>
        <dbReference type="ARBA" id="ARBA00023110"/>
    </source>
</evidence>
<protein>
    <recommendedName>
        <fullName evidence="6">Peptidyl-prolyl cis-trans isomerase</fullName>
        <shortName evidence="6">PPIase</shortName>
        <ecNumber evidence="6">5.2.1.8</ecNumber>
    </recommendedName>
</protein>
<dbReference type="InterPro" id="IPR029000">
    <property type="entry name" value="Cyclophilin-like_dom_sf"/>
</dbReference>
<dbReference type="EMBL" id="JBHTCT010000035">
    <property type="protein sequence ID" value="MFC7366105.1"/>
    <property type="molecule type" value="Genomic_DNA"/>
</dbReference>
<dbReference type="Gene3D" id="2.40.100.10">
    <property type="entry name" value="Cyclophilin-like"/>
    <property type="match status" value="1"/>
</dbReference>
<evidence type="ECO:0000256" key="2">
    <source>
        <dbReference type="ARBA" id="ARBA00002388"/>
    </source>
</evidence>
<evidence type="ECO:0000256" key="1">
    <source>
        <dbReference type="ARBA" id="ARBA00000971"/>
    </source>
</evidence>
<gene>
    <name evidence="8" type="ORF">ACFQQH_13345</name>
</gene>
<comment type="similarity">
    <text evidence="3 6">Belongs to the cyclophilin-type PPIase family.</text>
</comment>
<dbReference type="PRINTS" id="PR00153">
    <property type="entry name" value="CSAPPISMRASE"/>
</dbReference>
<dbReference type="PANTHER" id="PTHR45625">
    <property type="entry name" value="PEPTIDYL-PROLYL CIS-TRANS ISOMERASE-RELATED"/>
    <property type="match status" value="1"/>
</dbReference>
<dbReference type="InterPro" id="IPR024936">
    <property type="entry name" value="Cyclophilin-type_PPIase"/>
</dbReference>
<dbReference type="GO" id="GO:0003755">
    <property type="term" value="F:peptidyl-prolyl cis-trans isomerase activity"/>
    <property type="evidence" value="ECO:0007669"/>
    <property type="project" value="UniProtKB-EC"/>
</dbReference>
<dbReference type="PANTHER" id="PTHR45625:SF4">
    <property type="entry name" value="PEPTIDYLPROLYL ISOMERASE DOMAIN AND WD REPEAT-CONTAINING PROTEIN 1"/>
    <property type="match status" value="1"/>
</dbReference>
<dbReference type="EC" id="5.2.1.8" evidence="6"/>
<feature type="domain" description="PPIase cyclophilin-type" evidence="7">
    <location>
        <begin position="19"/>
        <end position="193"/>
    </location>
</feature>
<reference evidence="9" key="1">
    <citation type="journal article" date="2019" name="Int. J. Syst. Evol. Microbiol.">
        <title>The Global Catalogue of Microorganisms (GCM) 10K type strain sequencing project: providing services to taxonomists for standard genome sequencing and annotation.</title>
        <authorList>
            <consortium name="The Broad Institute Genomics Platform"/>
            <consortium name="The Broad Institute Genome Sequencing Center for Infectious Disease"/>
            <person name="Wu L."/>
            <person name="Ma J."/>
        </authorList>
    </citation>
    <scope>NUCLEOTIDE SEQUENCE [LARGE SCALE GENOMIC DNA]</scope>
    <source>
        <strain evidence="9">JCM 4738</strain>
    </source>
</reference>
<keyword evidence="5 6" id="KW-0413">Isomerase</keyword>
<comment type="caution">
    <text evidence="8">The sequence shown here is derived from an EMBL/GenBank/DDBJ whole genome shotgun (WGS) entry which is preliminary data.</text>
</comment>
<accession>A0ABW2NK12</accession>
<dbReference type="PIRSF" id="PIRSF001467">
    <property type="entry name" value="Peptidylpro_ismrse"/>
    <property type="match status" value="1"/>
</dbReference>
<dbReference type="PROSITE" id="PS50072">
    <property type="entry name" value="CSA_PPIASE_2"/>
    <property type="match status" value="1"/>
</dbReference>
<evidence type="ECO:0000259" key="7">
    <source>
        <dbReference type="PROSITE" id="PS50072"/>
    </source>
</evidence>
<organism evidence="8 9">
    <name type="scientific">Bhargavaea changchunensis</name>
    <dbReference type="NCBI Taxonomy" id="2134037"/>
    <lineage>
        <taxon>Bacteria</taxon>
        <taxon>Bacillati</taxon>
        <taxon>Bacillota</taxon>
        <taxon>Bacilli</taxon>
        <taxon>Bacillales</taxon>
        <taxon>Caryophanaceae</taxon>
        <taxon>Bhargavaea</taxon>
    </lineage>
</organism>